<dbReference type="InterPro" id="IPR006035">
    <property type="entry name" value="Ureohydrolase"/>
</dbReference>
<proteinExistence type="inferred from homology"/>
<evidence type="ECO:0000256" key="3">
    <source>
        <dbReference type="ARBA" id="ARBA00023211"/>
    </source>
</evidence>
<keyword evidence="3" id="KW-0464">Manganese</keyword>
<comment type="similarity">
    <text evidence="4">Belongs to the arginase family.</text>
</comment>
<dbReference type="CDD" id="cd09999">
    <property type="entry name" value="Arginase-like_1"/>
    <property type="match status" value="1"/>
</dbReference>
<name>A0AAE3ZY43_9ACTN</name>
<dbReference type="SUPFAM" id="SSF52768">
    <property type="entry name" value="Arginase/deacetylase"/>
    <property type="match status" value="1"/>
</dbReference>
<comment type="caution">
    <text evidence="5">The sequence shown here is derived from an EMBL/GenBank/DDBJ whole genome shotgun (WGS) entry which is preliminary data.</text>
</comment>
<dbReference type="Gene3D" id="3.40.800.10">
    <property type="entry name" value="Ureohydrolase domain"/>
    <property type="match status" value="1"/>
</dbReference>
<dbReference type="GO" id="GO:0005737">
    <property type="term" value="C:cytoplasm"/>
    <property type="evidence" value="ECO:0007669"/>
    <property type="project" value="TreeGrafter"/>
</dbReference>
<dbReference type="GO" id="GO:0004053">
    <property type="term" value="F:arginase activity"/>
    <property type="evidence" value="ECO:0007669"/>
    <property type="project" value="UniProtKB-EC"/>
</dbReference>
<dbReference type="Proteomes" id="UP001183629">
    <property type="component" value="Unassembled WGS sequence"/>
</dbReference>
<dbReference type="PRINTS" id="PR00116">
    <property type="entry name" value="ARGINASE"/>
</dbReference>
<dbReference type="EC" id="3.5.3.1" evidence="5"/>
<evidence type="ECO:0000256" key="2">
    <source>
        <dbReference type="ARBA" id="ARBA00022801"/>
    </source>
</evidence>
<dbReference type="InterPro" id="IPR023696">
    <property type="entry name" value="Ureohydrolase_dom_sf"/>
</dbReference>
<evidence type="ECO:0000256" key="1">
    <source>
        <dbReference type="ARBA" id="ARBA00022723"/>
    </source>
</evidence>
<protein>
    <submittedName>
        <fullName evidence="5">Arginase</fullName>
        <ecNumber evidence="5">3.5.3.1</ecNumber>
    </submittedName>
</protein>
<keyword evidence="6" id="KW-1185">Reference proteome</keyword>
<keyword evidence="1" id="KW-0479">Metal-binding</keyword>
<dbReference type="EMBL" id="JAVDYC010000001">
    <property type="protein sequence ID" value="MDR7327047.1"/>
    <property type="molecule type" value="Genomic_DNA"/>
</dbReference>
<evidence type="ECO:0000313" key="5">
    <source>
        <dbReference type="EMBL" id="MDR7327047.1"/>
    </source>
</evidence>
<evidence type="ECO:0000313" key="6">
    <source>
        <dbReference type="Proteomes" id="UP001183629"/>
    </source>
</evidence>
<accession>A0AAE3ZY43</accession>
<organism evidence="5 6">
    <name type="scientific">Catenuloplanes niger</name>
    <dbReference type="NCBI Taxonomy" id="587534"/>
    <lineage>
        <taxon>Bacteria</taxon>
        <taxon>Bacillati</taxon>
        <taxon>Actinomycetota</taxon>
        <taxon>Actinomycetes</taxon>
        <taxon>Micromonosporales</taxon>
        <taxon>Micromonosporaceae</taxon>
        <taxon>Catenuloplanes</taxon>
    </lineage>
</organism>
<evidence type="ECO:0000256" key="4">
    <source>
        <dbReference type="PROSITE-ProRule" id="PRU00742"/>
    </source>
</evidence>
<gene>
    <name evidence="5" type="ORF">J2S44_007297</name>
</gene>
<dbReference type="Pfam" id="PF00491">
    <property type="entry name" value="Arginase"/>
    <property type="match status" value="1"/>
</dbReference>
<dbReference type="GO" id="GO:0030145">
    <property type="term" value="F:manganese ion binding"/>
    <property type="evidence" value="ECO:0007669"/>
    <property type="project" value="TreeGrafter"/>
</dbReference>
<dbReference type="PROSITE" id="PS51409">
    <property type="entry name" value="ARGINASE_2"/>
    <property type="match status" value="1"/>
</dbReference>
<dbReference type="PANTHER" id="PTHR43782">
    <property type="entry name" value="ARGINASE"/>
    <property type="match status" value="1"/>
</dbReference>
<dbReference type="PANTHER" id="PTHR43782:SF3">
    <property type="entry name" value="ARGINASE"/>
    <property type="match status" value="1"/>
</dbReference>
<keyword evidence="2 5" id="KW-0378">Hydrolase</keyword>
<sequence length="248" mass="25341">MITVIEVPRSQAADTAPARRLADGARFLASVTPSDRQVRVPAGGTLAETAARVRAALPSDGFPVVLGGDCAVSLAPVTAAVARHGDRLGVVWYDAHGDLNTPETSPSGAFPGMVLRTLLGEGPGALVPAVPLRPARVAVAGMRALDPAESAYLRAHGIGGTLEPGTVAYLHVDLDVLDGITSVNDPQPGGLPPAQLLAHVADVAARHEIVGLTVAGYAPSSTVDEATLRALIPDLVRVCAGRHGPGRR</sequence>
<dbReference type="AlphaFoldDB" id="A0AAE3ZY43"/>
<reference evidence="5 6" key="1">
    <citation type="submission" date="2023-07" db="EMBL/GenBank/DDBJ databases">
        <title>Sequencing the genomes of 1000 actinobacteria strains.</title>
        <authorList>
            <person name="Klenk H.-P."/>
        </authorList>
    </citation>
    <scope>NUCLEOTIDE SEQUENCE [LARGE SCALE GENOMIC DNA]</scope>
    <source>
        <strain evidence="5 6">DSM 44711</strain>
    </source>
</reference>
<dbReference type="RefSeq" id="WP_310423823.1">
    <property type="nucleotide sequence ID" value="NZ_JAVDYC010000001.1"/>
</dbReference>